<comment type="caution">
    <text evidence="2">The sequence shown here is derived from an EMBL/GenBank/DDBJ whole genome shotgun (WGS) entry which is preliminary data.</text>
</comment>
<name>A0A5B7HE87_PORTR</name>
<feature type="compositionally biased region" description="Basic and acidic residues" evidence="1">
    <location>
        <begin position="25"/>
        <end position="35"/>
    </location>
</feature>
<sequence length="220" mass="23540">MPWLVLLINIEGMSMMRPCWRGAEEGREGAEEHQRAMAAESDNGVKGMAEVRRESLDSIPGDVFTLFSPPESGSSSEGRSAAVSRVRRGPMSEGSSSSKQVMVAVVVVVGLGKWRQASSLCHTDDIKHASGFSFVFPCQLALTSTNHPPASNRQPPPPYSQQSLAPTTLQLALASPTTLQPALANPTTLHPVLANPHHPPPAAIRTSAVREKRPPPAVQE</sequence>
<feature type="region of interest" description="Disordered" evidence="1">
    <location>
        <begin position="181"/>
        <end position="220"/>
    </location>
</feature>
<keyword evidence="3" id="KW-1185">Reference proteome</keyword>
<protein>
    <submittedName>
        <fullName evidence="2">Uncharacterized protein</fullName>
    </submittedName>
</protein>
<feature type="compositionally biased region" description="Low complexity" evidence="1">
    <location>
        <begin position="68"/>
        <end position="84"/>
    </location>
</feature>
<dbReference type="Proteomes" id="UP000324222">
    <property type="component" value="Unassembled WGS sequence"/>
</dbReference>
<evidence type="ECO:0000313" key="2">
    <source>
        <dbReference type="EMBL" id="MPC68443.1"/>
    </source>
</evidence>
<dbReference type="AlphaFoldDB" id="A0A5B7HE87"/>
<feature type="region of interest" description="Disordered" evidence="1">
    <location>
        <begin position="66"/>
        <end position="95"/>
    </location>
</feature>
<evidence type="ECO:0000256" key="1">
    <source>
        <dbReference type="SAM" id="MobiDB-lite"/>
    </source>
</evidence>
<evidence type="ECO:0000313" key="3">
    <source>
        <dbReference type="Proteomes" id="UP000324222"/>
    </source>
</evidence>
<proteinExistence type="predicted"/>
<accession>A0A5B7HE87</accession>
<dbReference type="EMBL" id="VSRR010027855">
    <property type="protein sequence ID" value="MPC68443.1"/>
    <property type="molecule type" value="Genomic_DNA"/>
</dbReference>
<organism evidence="2 3">
    <name type="scientific">Portunus trituberculatus</name>
    <name type="common">Swimming crab</name>
    <name type="synonym">Neptunus trituberculatus</name>
    <dbReference type="NCBI Taxonomy" id="210409"/>
    <lineage>
        <taxon>Eukaryota</taxon>
        <taxon>Metazoa</taxon>
        <taxon>Ecdysozoa</taxon>
        <taxon>Arthropoda</taxon>
        <taxon>Crustacea</taxon>
        <taxon>Multicrustacea</taxon>
        <taxon>Malacostraca</taxon>
        <taxon>Eumalacostraca</taxon>
        <taxon>Eucarida</taxon>
        <taxon>Decapoda</taxon>
        <taxon>Pleocyemata</taxon>
        <taxon>Brachyura</taxon>
        <taxon>Eubrachyura</taxon>
        <taxon>Portunoidea</taxon>
        <taxon>Portunidae</taxon>
        <taxon>Portuninae</taxon>
        <taxon>Portunus</taxon>
    </lineage>
</organism>
<reference evidence="2 3" key="1">
    <citation type="submission" date="2019-05" db="EMBL/GenBank/DDBJ databases">
        <title>Another draft genome of Portunus trituberculatus and its Hox gene families provides insights of decapod evolution.</title>
        <authorList>
            <person name="Jeong J.-H."/>
            <person name="Song I."/>
            <person name="Kim S."/>
            <person name="Choi T."/>
            <person name="Kim D."/>
            <person name="Ryu S."/>
            <person name="Kim W."/>
        </authorList>
    </citation>
    <scope>NUCLEOTIDE SEQUENCE [LARGE SCALE GENOMIC DNA]</scope>
    <source>
        <tissue evidence="2">Muscle</tissue>
    </source>
</reference>
<gene>
    <name evidence="2" type="ORF">E2C01_062645</name>
</gene>
<feature type="region of interest" description="Disordered" evidence="1">
    <location>
        <begin position="25"/>
        <end position="44"/>
    </location>
</feature>